<keyword evidence="5 12" id="KW-0138">CF(0)</keyword>
<keyword evidence="10 12" id="KW-0496">Mitochondrion</keyword>
<keyword evidence="8 13" id="KW-1133">Transmembrane helix</keyword>
<keyword evidence="7 12" id="KW-0375">Hydrogen ion transport</keyword>
<dbReference type="CTD" id="35455325"/>
<dbReference type="GO" id="GO:0031966">
    <property type="term" value="C:mitochondrial membrane"/>
    <property type="evidence" value="ECO:0007669"/>
    <property type="project" value="UniProtKB-SubCell"/>
</dbReference>
<organism evidence="14">
    <name type="scientific">Atrocalopteryx melli</name>
    <dbReference type="NCBI Taxonomy" id="2060406"/>
    <lineage>
        <taxon>Eukaryota</taxon>
        <taxon>Metazoa</taxon>
        <taxon>Ecdysozoa</taxon>
        <taxon>Arthropoda</taxon>
        <taxon>Hexapoda</taxon>
        <taxon>Insecta</taxon>
        <taxon>Pterygota</taxon>
        <taxon>Palaeoptera</taxon>
        <taxon>Odonata</taxon>
        <taxon>Zygoptera</taxon>
        <taxon>Calopterygidae</taxon>
        <taxon>Atrocalopteryx</taxon>
    </lineage>
</organism>
<dbReference type="InterPro" id="IPR001421">
    <property type="entry name" value="ATP8_metazoa"/>
</dbReference>
<accession>A0A343RT71</accession>
<dbReference type="GO" id="GO:0015078">
    <property type="term" value="F:proton transmembrane transporter activity"/>
    <property type="evidence" value="ECO:0007669"/>
    <property type="project" value="InterPro"/>
</dbReference>
<dbReference type="Pfam" id="PF00895">
    <property type="entry name" value="ATP-synt_8"/>
    <property type="match status" value="1"/>
</dbReference>
<keyword evidence="11 13" id="KW-0472">Membrane</keyword>
<name>A0A343RT71_9ODON</name>
<evidence type="ECO:0000256" key="6">
    <source>
        <dbReference type="ARBA" id="ARBA00022692"/>
    </source>
</evidence>
<evidence type="ECO:0000256" key="11">
    <source>
        <dbReference type="ARBA" id="ARBA00023136"/>
    </source>
</evidence>
<dbReference type="GO" id="GO:0045259">
    <property type="term" value="C:proton-transporting ATP synthase complex"/>
    <property type="evidence" value="ECO:0007669"/>
    <property type="project" value="UniProtKB-KW"/>
</dbReference>
<comment type="subunit">
    <text evidence="3">F-type ATPases have 2 components, CF(1) - the catalytic core - and CF(0) - the membrane proton channel.</text>
</comment>
<protein>
    <recommendedName>
        <fullName evidence="12">ATP synthase complex subunit 8</fullName>
    </recommendedName>
</protein>
<reference evidence="14" key="1">
    <citation type="submission" date="2017-09" db="EMBL/GenBank/DDBJ databases">
        <title>The complete mitochondrial genome of Atrocalopteryx melli Ris, 1912 (Zygoptera: Calopterygidae) via 454 NGS sequencing.</title>
        <authorList>
            <person name="Xu S."/>
            <person name="Guan Z."/>
            <person name="Huang Q."/>
            <person name="Xu L."/>
            <person name="Vierstraete A."/>
            <person name="Dumont H."/>
            <person name="Han B.-P."/>
        </authorList>
    </citation>
    <scope>NUCLEOTIDE SEQUENCE</scope>
</reference>
<dbReference type="GO" id="GO:0015986">
    <property type="term" value="P:proton motive force-driven ATP synthesis"/>
    <property type="evidence" value="ECO:0007669"/>
    <property type="project" value="InterPro"/>
</dbReference>
<sequence length="52" mass="6202">MPQMAPMSWLMLFTLFSINMLVVATINYYLYNPTMENSTMSMSLTRKMGWKW</sequence>
<geneLocation type="mitochondrion" evidence="14"/>
<evidence type="ECO:0000256" key="2">
    <source>
        <dbReference type="ARBA" id="ARBA00008892"/>
    </source>
</evidence>
<evidence type="ECO:0000256" key="7">
    <source>
        <dbReference type="ARBA" id="ARBA00022781"/>
    </source>
</evidence>
<evidence type="ECO:0000256" key="9">
    <source>
        <dbReference type="ARBA" id="ARBA00023065"/>
    </source>
</evidence>
<evidence type="ECO:0000256" key="8">
    <source>
        <dbReference type="ARBA" id="ARBA00022989"/>
    </source>
</evidence>
<evidence type="ECO:0000256" key="12">
    <source>
        <dbReference type="RuleBase" id="RU003661"/>
    </source>
</evidence>
<comment type="subcellular location">
    <subcellularLocation>
        <location evidence="1 12">Mitochondrion membrane</location>
        <topology evidence="1 12">Single-pass membrane protein</topology>
    </subcellularLocation>
</comment>
<evidence type="ECO:0000256" key="3">
    <source>
        <dbReference type="ARBA" id="ARBA00011291"/>
    </source>
</evidence>
<dbReference type="AlphaFoldDB" id="A0A343RT71"/>
<dbReference type="RefSeq" id="YP_009454588.1">
    <property type="nucleotide sequence ID" value="NC_036749.1"/>
</dbReference>
<keyword evidence="4 12" id="KW-0813">Transport</keyword>
<feature type="transmembrane region" description="Helical" evidence="13">
    <location>
        <begin position="9"/>
        <end position="31"/>
    </location>
</feature>
<evidence type="ECO:0000313" key="14">
    <source>
        <dbReference type="EMBL" id="AUG33610.1"/>
    </source>
</evidence>
<keyword evidence="6 12" id="KW-0812">Transmembrane</keyword>
<dbReference type="GeneID" id="35455325"/>
<evidence type="ECO:0000256" key="10">
    <source>
        <dbReference type="ARBA" id="ARBA00023128"/>
    </source>
</evidence>
<evidence type="ECO:0000256" key="4">
    <source>
        <dbReference type="ARBA" id="ARBA00022448"/>
    </source>
</evidence>
<dbReference type="EMBL" id="MG011692">
    <property type="protein sequence ID" value="AUG33610.1"/>
    <property type="molecule type" value="Genomic_DNA"/>
</dbReference>
<keyword evidence="9 12" id="KW-0406">Ion transport</keyword>
<evidence type="ECO:0000256" key="13">
    <source>
        <dbReference type="SAM" id="Phobius"/>
    </source>
</evidence>
<proteinExistence type="inferred from homology"/>
<evidence type="ECO:0000256" key="5">
    <source>
        <dbReference type="ARBA" id="ARBA00022547"/>
    </source>
</evidence>
<evidence type="ECO:0000256" key="1">
    <source>
        <dbReference type="ARBA" id="ARBA00004304"/>
    </source>
</evidence>
<comment type="similarity">
    <text evidence="2 12">Belongs to the ATPase protein 8 family.</text>
</comment>